<dbReference type="PATRIC" id="fig|134601.6.peg.6127"/>
<accession>A0A0K0XDB6</accession>
<gene>
    <name evidence="1" type="ORF">AFA91_29630</name>
</gene>
<dbReference type="AlphaFoldDB" id="A0A0K0XDB6"/>
<dbReference type="Proteomes" id="UP000062255">
    <property type="component" value="Chromosome"/>
</dbReference>
<dbReference type="OrthoDB" id="4637897at2"/>
<reference evidence="1 2" key="1">
    <citation type="submission" date="2015-07" db="EMBL/GenBank/DDBJ databases">
        <title>Complete genome sequence of Mycobacterium goodii X7B, a facultative thermophilic biodesulfurizing bacterium.</title>
        <authorList>
            <person name="Yu B."/>
            <person name="Li F."/>
            <person name="Xu P."/>
        </authorList>
    </citation>
    <scope>NUCLEOTIDE SEQUENCE [LARGE SCALE GENOMIC DNA]</scope>
    <source>
        <strain evidence="1 2">X7B</strain>
    </source>
</reference>
<dbReference type="RefSeq" id="WP_049747840.1">
    <property type="nucleotide sequence ID" value="NZ_CP012150.1"/>
</dbReference>
<evidence type="ECO:0000313" key="1">
    <source>
        <dbReference type="EMBL" id="AKS35380.1"/>
    </source>
</evidence>
<dbReference type="KEGG" id="mgo:AFA91_29630"/>
<proteinExistence type="predicted"/>
<organism evidence="1 2">
    <name type="scientific">Mycolicibacterium goodii</name>
    <name type="common">Mycobacterium goodii</name>
    <dbReference type="NCBI Taxonomy" id="134601"/>
    <lineage>
        <taxon>Bacteria</taxon>
        <taxon>Bacillati</taxon>
        <taxon>Actinomycetota</taxon>
        <taxon>Actinomycetes</taxon>
        <taxon>Mycobacteriales</taxon>
        <taxon>Mycobacteriaceae</taxon>
        <taxon>Mycolicibacterium</taxon>
    </lineage>
</organism>
<sequence length="358" mass="39981">MIDNEERARIFSAAARDTGDGHARIRLFRALDGVTLYYVATEQEIDGTRVLSTRVRRLDDGSSAMVVYTSRRHPDLPDRFVASQWSNILKAAYEIVRPDWLVVANMRNETVAIARDQIPVILADLSVPVDDRMPNPVVVADDLENVISKAVRTAPDDWYESAIVQLRGRELFLHLNDGANAGQLSMVTSSAAGRAGWVLSYTTRTRPGIRYGGITWDALADVIKNNPEIPGVRVVNEADDWILLGRDAFLRLSTSTPPEDNMTGTNIDVSQALTLYLKHYPGKNDTEFDAFYGARTAPIARERVRALLDEAMSFRPDWSHMTLNDAGDFVEAEMRARHPELSPAALKSIGNYSTYLMR</sequence>
<name>A0A0K0XDB6_MYCGD</name>
<dbReference type="EMBL" id="CP012150">
    <property type="protein sequence ID" value="AKS35380.1"/>
    <property type="molecule type" value="Genomic_DNA"/>
</dbReference>
<evidence type="ECO:0000313" key="2">
    <source>
        <dbReference type="Proteomes" id="UP000062255"/>
    </source>
</evidence>
<protein>
    <submittedName>
        <fullName evidence="1">Uncharacterized protein</fullName>
    </submittedName>
</protein>